<sequence length="271" mass="29504">MTQVTVKELAKVVDTPVERLLQQMREAGLPHTAAEQVVTDNEKQALLTHLKSGHKAKVEEPRKITLQRKTTSTLRVAGSKSISVEVRKKKVFVQRSPEEIEAERKREMDERRAVENAARQKAEEEAKRRSETDATSQPAAAQDAPAPAQPVAAAEPAREAQAAAAPAPASAAPSADARKRDEQRRPDKPRADDRNARGGDGDRKNAPHRASVKEKAPAPRVAPRTTDEESDSFRRGGRGKGKLKKRNAHGFQSPTGPVIRDVAIGETITVG</sequence>
<accession>A0A9Q4FKK7</accession>
<evidence type="ECO:0000313" key="4">
    <source>
        <dbReference type="EMBL" id="MCF5632770.1"/>
    </source>
</evidence>
<evidence type="ECO:0000313" key="5">
    <source>
        <dbReference type="Proteomes" id="UP000814010"/>
    </source>
</evidence>
<dbReference type="RefSeq" id="WP_236454528.1">
    <property type="nucleotide sequence ID" value="NZ_WKAE01000574.1"/>
</dbReference>
<dbReference type="Gene3D" id="3.30.56.50">
    <property type="entry name" value="Putative DNA-binding domain, N-terminal subdomain of bacterial translation initiation factor IF2"/>
    <property type="match status" value="1"/>
</dbReference>
<keyword evidence="4" id="KW-0648">Protein biosynthesis</keyword>
<dbReference type="Proteomes" id="UP000814010">
    <property type="component" value="Unassembled WGS sequence"/>
</dbReference>
<feature type="compositionally biased region" description="Basic residues" evidence="1">
    <location>
        <begin position="235"/>
        <end position="248"/>
    </location>
</feature>
<feature type="compositionally biased region" description="Basic and acidic residues" evidence="1">
    <location>
        <begin position="96"/>
        <end position="132"/>
    </location>
</feature>
<reference evidence="4" key="1">
    <citation type="submission" date="2019-11" db="EMBL/GenBank/DDBJ databases">
        <title>Epiphytic Pseudomonas syringae from cherry orchards.</title>
        <authorList>
            <person name="Hulin M.T."/>
        </authorList>
    </citation>
    <scope>NUCLEOTIDE SEQUENCE</scope>
    <source>
        <strain evidence="4">PA-2-5E</strain>
    </source>
</reference>
<evidence type="ECO:0000256" key="1">
    <source>
        <dbReference type="SAM" id="MobiDB-lite"/>
    </source>
</evidence>
<feature type="region of interest" description="Disordered" evidence="1">
    <location>
        <begin position="94"/>
        <end position="271"/>
    </location>
</feature>
<evidence type="ECO:0000259" key="2">
    <source>
        <dbReference type="Pfam" id="PF04760"/>
    </source>
</evidence>
<comment type="caution">
    <text evidence="4">The sequence shown here is derived from an EMBL/GenBank/DDBJ whole genome shotgun (WGS) entry which is preliminary data.</text>
</comment>
<dbReference type="Pfam" id="PF08364">
    <property type="entry name" value="IF2_assoc"/>
    <property type="match status" value="1"/>
</dbReference>
<evidence type="ECO:0000259" key="3">
    <source>
        <dbReference type="Pfam" id="PF08364"/>
    </source>
</evidence>
<dbReference type="InterPro" id="IPR013575">
    <property type="entry name" value="IF2_assoc_dom_bac"/>
</dbReference>
<dbReference type="SUPFAM" id="SSF46955">
    <property type="entry name" value="Putative DNA-binding domain"/>
    <property type="match status" value="1"/>
</dbReference>
<feature type="compositionally biased region" description="Basic and acidic residues" evidence="1">
    <location>
        <begin position="225"/>
        <end position="234"/>
    </location>
</feature>
<feature type="compositionally biased region" description="Basic and acidic residues" evidence="1">
    <location>
        <begin position="176"/>
        <end position="217"/>
    </location>
</feature>
<feature type="domain" description="Translation initiation factor IF-2 N-terminal" evidence="2">
    <location>
        <begin position="1"/>
        <end position="51"/>
    </location>
</feature>
<keyword evidence="4" id="KW-0396">Initiation factor</keyword>
<feature type="compositionally biased region" description="Low complexity" evidence="1">
    <location>
        <begin position="137"/>
        <end position="175"/>
    </location>
</feature>
<proteinExistence type="predicted"/>
<feature type="domain" description="Initiation factor 2 associated" evidence="3">
    <location>
        <begin position="61"/>
        <end position="95"/>
    </location>
</feature>
<dbReference type="InterPro" id="IPR009061">
    <property type="entry name" value="DNA-bd_dom_put_sf"/>
</dbReference>
<dbReference type="AlphaFoldDB" id="A0A9Q4FKK7"/>
<gene>
    <name evidence="4" type="ORF">GIV53_26570</name>
</gene>
<organism evidence="4 5">
    <name type="scientific">Pseudomonas syringae</name>
    <dbReference type="NCBI Taxonomy" id="317"/>
    <lineage>
        <taxon>Bacteria</taxon>
        <taxon>Pseudomonadati</taxon>
        <taxon>Pseudomonadota</taxon>
        <taxon>Gammaproteobacteria</taxon>
        <taxon>Pseudomonadales</taxon>
        <taxon>Pseudomonadaceae</taxon>
        <taxon>Pseudomonas</taxon>
    </lineage>
</organism>
<protein>
    <submittedName>
        <fullName evidence="4">Translation initiation factor IF-2</fullName>
    </submittedName>
</protein>
<dbReference type="Pfam" id="PF04760">
    <property type="entry name" value="IF2_N"/>
    <property type="match status" value="1"/>
</dbReference>
<dbReference type="GO" id="GO:0003743">
    <property type="term" value="F:translation initiation factor activity"/>
    <property type="evidence" value="ECO:0007669"/>
    <property type="project" value="UniProtKB-KW"/>
</dbReference>
<name>A0A9Q4FKK7_PSESX</name>
<dbReference type="InterPro" id="IPR006847">
    <property type="entry name" value="IF2_N"/>
</dbReference>
<feature type="non-terminal residue" evidence="4">
    <location>
        <position position="271"/>
    </location>
</feature>
<dbReference type="EMBL" id="WKAE01000574">
    <property type="protein sequence ID" value="MCF5632770.1"/>
    <property type="molecule type" value="Genomic_DNA"/>
</dbReference>